<dbReference type="InterPro" id="IPR025668">
    <property type="entry name" value="Tnp_DDE_dom"/>
</dbReference>
<dbReference type="EMBL" id="CP016379">
    <property type="protein sequence ID" value="AZR73079.1"/>
    <property type="molecule type" value="Genomic_DNA"/>
</dbReference>
<sequence>MSSPKKLIYWKTKEYKTDNGYIRQYGYYKCENCDGCELKENCTKAKGNRVIRISFKLRKYKQKVKKNLCSDKGLKLRSQRAIEAESVFGRIKDNWSFRRFLLHGLEKVKIEWGLLCIAHNLAKLATV</sequence>
<gene>
    <name evidence="2" type="ORF">BBF96_06580</name>
</gene>
<name>A0A3Q9HRT9_9FIRM</name>
<feature type="domain" description="Transposase DDE" evidence="1">
    <location>
        <begin position="9"/>
        <end position="125"/>
    </location>
</feature>
<dbReference type="Pfam" id="PF13751">
    <property type="entry name" value="DDE_Tnp_1_6"/>
    <property type="match status" value="1"/>
</dbReference>
<proteinExistence type="predicted"/>
<dbReference type="AlphaFoldDB" id="A0A3Q9HRT9"/>
<accession>A0A3Q9HRT9</accession>
<dbReference type="OrthoDB" id="9789070at2"/>
<dbReference type="PANTHER" id="PTHR33408:SF2">
    <property type="entry name" value="TRANSPOSASE DDE DOMAIN-CONTAINING PROTEIN"/>
    <property type="match status" value="1"/>
</dbReference>
<dbReference type="RefSeq" id="WP_127016410.1">
    <property type="nucleotide sequence ID" value="NZ_CP016379.1"/>
</dbReference>
<organism evidence="2 3">
    <name type="scientific">Anoxybacter fermentans</name>
    <dbReference type="NCBI Taxonomy" id="1323375"/>
    <lineage>
        <taxon>Bacteria</taxon>
        <taxon>Bacillati</taxon>
        <taxon>Bacillota</taxon>
        <taxon>Clostridia</taxon>
        <taxon>Halanaerobiales</taxon>
        <taxon>Anoxybacter</taxon>
    </lineage>
</organism>
<evidence type="ECO:0000259" key="1">
    <source>
        <dbReference type="Pfam" id="PF13751"/>
    </source>
</evidence>
<evidence type="ECO:0000313" key="2">
    <source>
        <dbReference type="EMBL" id="AZR73079.1"/>
    </source>
</evidence>
<protein>
    <recommendedName>
        <fullName evidence="1">Transposase DDE domain-containing protein</fullName>
    </recommendedName>
</protein>
<evidence type="ECO:0000313" key="3">
    <source>
        <dbReference type="Proteomes" id="UP000267250"/>
    </source>
</evidence>
<dbReference type="KEGG" id="aft:BBF96_06580"/>
<reference evidence="2 3" key="1">
    <citation type="submission" date="2016-07" db="EMBL/GenBank/DDBJ databases">
        <title>Genome and transcriptome analysis of iron-reducing fermentative bacteria Anoxybacter fermentans.</title>
        <authorList>
            <person name="Zeng X."/>
            <person name="Shao Z."/>
        </authorList>
    </citation>
    <scope>NUCLEOTIDE SEQUENCE [LARGE SCALE GENOMIC DNA]</scope>
    <source>
        <strain evidence="2 3">DY22613</strain>
    </source>
</reference>
<keyword evidence="3" id="KW-1185">Reference proteome</keyword>
<dbReference type="PANTHER" id="PTHR33408">
    <property type="entry name" value="TRANSPOSASE"/>
    <property type="match status" value="1"/>
</dbReference>
<dbReference type="Proteomes" id="UP000267250">
    <property type="component" value="Chromosome"/>
</dbReference>